<dbReference type="OrthoDB" id="9803241at2"/>
<dbReference type="Gene3D" id="3.40.50.2000">
    <property type="entry name" value="Glycogen Phosphorylase B"/>
    <property type="match status" value="1"/>
</dbReference>
<sequence>MEENQLIILFSALDWGLGHTTRSIPILTHFNKKNHQLMIAVQPGSASEKVLRQHFPKAIFIPLQGYGITYAEKRKLFAFKIFLQIPKILKAIRRERRFVQNIVATHPIQLIISDNRYGFYHQDVPSIFITHQLRIAAPLSLLEAIIQKINYRYIQRFSQLWIPDLAGDPNLGGKLSHPLQMPKIPTYYIGLLSRLSHLKNRETDTTKQAKEQLAPFKYLLLLSGPEPQRTILEKRLLEIAPKLNGKSILVRGLPTAPQITVNNTDINPLPDGLIAEQQFKVIDYAAPDTLLPLLDQAEFIVCRSGYSTVMDLLMLGKKGIYIPTPGQTEQQYLARRLMANHWGYSLAQEEKDYLTAFRKAENFAYTLPKDFSDQTIQIPTIQGLDR</sequence>
<dbReference type="RefSeq" id="WP_146780429.1">
    <property type="nucleotide sequence ID" value="NZ_CP042434.1"/>
</dbReference>
<dbReference type="GO" id="GO:0016758">
    <property type="term" value="F:hexosyltransferase activity"/>
    <property type="evidence" value="ECO:0007669"/>
    <property type="project" value="InterPro"/>
</dbReference>
<dbReference type="SUPFAM" id="SSF53756">
    <property type="entry name" value="UDP-Glycosyltransferase/glycogen phosphorylase"/>
    <property type="match status" value="1"/>
</dbReference>
<dbReference type="InterPro" id="IPR007235">
    <property type="entry name" value="Glyco_trans_28_C"/>
</dbReference>
<accession>A0A5B8VJJ1</accession>
<gene>
    <name evidence="2" type="ORF">FSB73_05145</name>
</gene>
<reference evidence="2 3" key="1">
    <citation type="journal article" date="2017" name="Int. J. Syst. Evol. Microbiol.">
        <title>Arachidicoccus ginsenosidivorans sp. nov., with ginsenoside-converting activity isolated from ginseng cultivating soil.</title>
        <authorList>
            <person name="Siddiqi M.Z."/>
            <person name="Aslam Z."/>
            <person name="Im W.T."/>
        </authorList>
    </citation>
    <scope>NUCLEOTIDE SEQUENCE [LARGE SCALE GENOMIC DNA]</scope>
    <source>
        <strain evidence="2 3">Gsoil 809</strain>
    </source>
</reference>
<dbReference type="AlphaFoldDB" id="A0A5B8VJJ1"/>
<name>A0A5B8VJJ1_9BACT</name>
<organism evidence="2 3">
    <name type="scientific">Arachidicoccus ginsenosidivorans</name>
    <dbReference type="NCBI Taxonomy" id="496057"/>
    <lineage>
        <taxon>Bacteria</taxon>
        <taxon>Pseudomonadati</taxon>
        <taxon>Bacteroidota</taxon>
        <taxon>Chitinophagia</taxon>
        <taxon>Chitinophagales</taxon>
        <taxon>Chitinophagaceae</taxon>
        <taxon>Arachidicoccus</taxon>
    </lineage>
</organism>
<dbReference type="Pfam" id="PF04101">
    <property type="entry name" value="Glyco_tran_28_C"/>
    <property type="match status" value="1"/>
</dbReference>
<dbReference type="EMBL" id="CP042434">
    <property type="protein sequence ID" value="QEC71155.1"/>
    <property type="molecule type" value="Genomic_DNA"/>
</dbReference>
<proteinExistence type="predicted"/>
<evidence type="ECO:0000259" key="1">
    <source>
        <dbReference type="Pfam" id="PF04101"/>
    </source>
</evidence>
<protein>
    <submittedName>
        <fullName evidence="2">UDP-N-acetylglucosamine--N-acetylmuramyl-(Pentapeptide) pyrophosphoryl-undecaprenol N-acetylglucosamine transferase</fullName>
    </submittedName>
</protein>
<feature type="domain" description="Glycosyl transferase family 28 C-terminal" evidence="1">
    <location>
        <begin position="288"/>
        <end position="350"/>
    </location>
</feature>
<dbReference type="KEGG" id="agi:FSB73_05145"/>
<dbReference type="Proteomes" id="UP000321291">
    <property type="component" value="Chromosome"/>
</dbReference>
<keyword evidence="3" id="KW-1185">Reference proteome</keyword>
<evidence type="ECO:0000313" key="3">
    <source>
        <dbReference type="Proteomes" id="UP000321291"/>
    </source>
</evidence>
<keyword evidence="2" id="KW-0808">Transferase</keyword>
<evidence type="ECO:0000313" key="2">
    <source>
        <dbReference type="EMBL" id="QEC71155.1"/>
    </source>
</evidence>